<keyword evidence="3" id="KW-0159">Chromosome partition</keyword>
<evidence type="ECO:0000256" key="4">
    <source>
        <dbReference type="ARBA" id="ARBA00023306"/>
    </source>
</evidence>
<dbReference type="InterPro" id="IPR036390">
    <property type="entry name" value="WH_DNA-bd_sf"/>
</dbReference>
<dbReference type="KEGG" id="ati:AL072_22565"/>
<keyword evidence="1" id="KW-0963">Cytoplasm</keyword>
<keyword evidence="2" id="KW-0132">Cell division</keyword>
<dbReference type="SUPFAM" id="SSF46785">
    <property type="entry name" value="Winged helix' DNA-binding domain"/>
    <property type="match status" value="2"/>
</dbReference>
<dbReference type="PANTHER" id="PTHR34298:SF2">
    <property type="entry name" value="SEGREGATION AND CONDENSATION PROTEIN B"/>
    <property type="match status" value="1"/>
</dbReference>
<dbReference type="EMBL" id="CP012403">
    <property type="protein sequence ID" value="ALG73901.1"/>
    <property type="molecule type" value="Genomic_DNA"/>
</dbReference>
<accession>A0AAC9EY84</accession>
<dbReference type="PANTHER" id="PTHR34298">
    <property type="entry name" value="SEGREGATION AND CONDENSATION PROTEIN B"/>
    <property type="match status" value="1"/>
</dbReference>
<proteinExistence type="predicted"/>
<evidence type="ECO:0000256" key="3">
    <source>
        <dbReference type="ARBA" id="ARBA00022829"/>
    </source>
</evidence>
<reference evidence="5 6" key="2">
    <citation type="journal article" date="2016" name="Genome Announc.">
        <title>Complete Genome Sequence of a Strain of Azospirillum thiophilum Isolated from a Sulfide Spring.</title>
        <authorList>
            <person name="Fomenkov A."/>
            <person name="Vincze T."/>
            <person name="Grabovich M."/>
            <person name="Anton B.P."/>
            <person name="Dubinina G."/>
            <person name="Orlova M."/>
            <person name="Belousova E."/>
            <person name="Roberts R.J."/>
        </authorList>
    </citation>
    <scope>NUCLEOTIDE SEQUENCE [LARGE SCALE GENOMIC DNA]</scope>
    <source>
        <strain evidence="5 6">BV-S</strain>
    </source>
</reference>
<gene>
    <name evidence="5" type="ORF">AL072_22565</name>
</gene>
<dbReference type="NCBIfam" id="TIGR00281">
    <property type="entry name" value="SMC-Scp complex subunit ScpB"/>
    <property type="match status" value="1"/>
</dbReference>
<dbReference type="InterPro" id="IPR005234">
    <property type="entry name" value="ScpB_csome_segregation"/>
</dbReference>
<dbReference type="PIRSF" id="PIRSF019345">
    <property type="entry name" value="ScpB"/>
    <property type="match status" value="1"/>
</dbReference>
<dbReference type="Pfam" id="PF04079">
    <property type="entry name" value="SMC_ScpB"/>
    <property type="match status" value="1"/>
</dbReference>
<dbReference type="GO" id="GO:0051304">
    <property type="term" value="P:chromosome separation"/>
    <property type="evidence" value="ECO:0007669"/>
    <property type="project" value="InterPro"/>
</dbReference>
<evidence type="ECO:0000256" key="1">
    <source>
        <dbReference type="ARBA" id="ARBA00022490"/>
    </source>
</evidence>
<sequence length="211" mass="22870">MIKEVTDAHEAEARIGKLRLLEALLFASAEPLDEETLAARVGPEAGPLLEELRAHYAPRGVILVRTGGGWAFRTAEDLAPELRREEEVSRRLSRAAIETLAIIAYHQPVTRGEIESIRGVATSKGTLDLLMEHGWIRPGKRRETPGRPLTWITTDRFLDHFGLDSLRDLPSVEDLRAAGLLDSRPVLLGLGTAGDGGALAGNGGEEEGGED</sequence>
<dbReference type="Proteomes" id="UP000069935">
    <property type="component" value="Chromosome 3"/>
</dbReference>
<dbReference type="RefSeq" id="WP_045584408.1">
    <property type="nucleotide sequence ID" value="NZ_CP012403.1"/>
</dbReference>
<dbReference type="InterPro" id="IPR036388">
    <property type="entry name" value="WH-like_DNA-bd_sf"/>
</dbReference>
<protein>
    <submittedName>
        <fullName evidence="5">Segregation and condensation protein B</fullName>
    </submittedName>
</protein>
<dbReference type="Gene3D" id="1.10.10.10">
    <property type="entry name" value="Winged helix-like DNA-binding domain superfamily/Winged helix DNA-binding domain"/>
    <property type="match status" value="2"/>
</dbReference>
<keyword evidence="4" id="KW-0131">Cell cycle</keyword>
<evidence type="ECO:0000313" key="6">
    <source>
        <dbReference type="Proteomes" id="UP000069935"/>
    </source>
</evidence>
<dbReference type="AlphaFoldDB" id="A0AAC9EY84"/>
<evidence type="ECO:0000313" key="5">
    <source>
        <dbReference type="EMBL" id="ALG73901.1"/>
    </source>
</evidence>
<reference evidence="6" key="1">
    <citation type="submission" date="2015-12" db="EMBL/GenBank/DDBJ databases">
        <title>Complete Genome Sequence of Azospirillum thiophilum BV-S.</title>
        <authorList>
            <person name="Fomenkov A."/>
            <person name="Vincze T."/>
            <person name="Grabovich M."/>
            <person name="Dubinina G."/>
            <person name="Orlova M."/>
            <person name="Belousova E."/>
            <person name="Roberts R.J."/>
        </authorList>
    </citation>
    <scope>NUCLEOTIDE SEQUENCE [LARGE SCALE GENOMIC DNA]</scope>
    <source>
        <strain evidence="6">BV-S</strain>
    </source>
</reference>
<name>A0AAC9EY84_9PROT</name>
<organism evidence="5 6">
    <name type="scientific">Azospirillum thiophilum</name>
    <dbReference type="NCBI Taxonomy" id="528244"/>
    <lineage>
        <taxon>Bacteria</taxon>
        <taxon>Pseudomonadati</taxon>
        <taxon>Pseudomonadota</taxon>
        <taxon>Alphaproteobacteria</taxon>
        <taxon>Rhodospirillales</taxon>
        <taxon>Azospirillaceae</taxon>
        <taxon>Azospirillum</taxon>
    </lineage>
</organism>
<keyword evidence="6" id="KW-1185">Reference proteome</keyword>
<evidence type="ECO:0000256" key="2">
    <source>
        <dbReference type="ARBA" id="ARBA00022618"/>
    </source>
</evidence>
<dbReference type="GO" id="GO:0051301">
    <property type="term" value="P:cell division"/>
    <property type="evidence" value="ECO:0007669"/>
    <property type="project" value="UniProtKB-KW"/>
</dbReference>